<dbReference type="GO" id="GO:0005524">
    <property type="term" value="F:ATP binding"/>
    <property type="evidence" value="ECO:0007669"/>
    <property type="project" value="UniProtKB-KW"/>
</dbReference>
<evidence type="ECO:0000259" key="10">
    <source>
        <dbReference type="Pfam" id="PF14681"/>
    </source>
</evidence>
<dbReference type="FunFam" id="3.40.50.300:FF:000339">
    <property type="entry name" value="Uridine kinase"/>
    <property type="match status" value="1"/>
</dbReference>
<dbReference type="InterPro" id="IPR000836">
    <property type="entry name" value="PRTase_dom"/>
</dbReference>
<dbReference type="InterPro" id="IPR000764">
    <property type="entry name" value="Uridine_kinase-like"/>
</dbReference>
<dbReference type="CDD" id="cd02023">
    <property type="entry name" value="UMPK"/>
    <property type="match status" value="1"/>
</dbReference>
<sequence length="445" mass="49899">MSAGKLPWFNSNGTSLKPYIIGIAGGTASGKTSVSNRIIKQLGVPWVSLLCMDSFYNSLNPEQIAAAHRNEFDFDHPDAFDYDKLFSCLEDLKKGNKVDVPVYDFATHSRLKETTPCYGANVIIFEGIFALYDKRVRDLMDMKLFVDTDADVRLRRDIAERGRDAKGVLQQYNRFVKPSFDEYIFPTMKYADVIIPRGLDNSAAIDVIIKHVQRQLDERGVNLNGQISELLPELTPNVQLLEQKPQLISIQTILKDKTTTRPDFVFHADRLSRMLVEQGLNHMEYEHIDVKTPTGSSFGGKASKSQLVAVSIVPGGQPMEQSLRKVIKDIPIGKILIENSSKNEPSLQYQKLPHDIASKHIILAQSEVITGGDALMAIKILLEHKVKQENIILLSLMTTKTGITALHKAFPQVKIITASVEEYQIEDGNEIKGGYGNFLERYFGM</sequence>
<dbReference type="Pfam" id="PF00485">
    <property type="entry name" value="PRK"/>
    <property type="match status" value="1"/>
</dbReference>
<proteinExistence type="inferred from homology"/>
<dbReference type="GO" id="GO:0004849">
    <property type="term" value="F:uridine kinase activity"/>
    <property type="evidence" value="ECO:0007669"/>
    <property type="project" value="UniProtKB-EC"/>
</dbReference>
<keyword evidence="5 8" id="KW-0547">Nucleotide-binding</keyword>
<dbReference type="PANTHER" id="PTHR10285">
    <property type="entry name" value="URIDINE KINASE"/>
    <property type="match status" value="1"/>
</dbReference>
<gene>
    <name evidence="11" type="primary">UCKL1</name>
    <name evidence="11" type="ORF">HK103_003204</name>
</gene>
<keyword evidence="7 8" id="KW-0067">ATP-binding</keyword>
<evidence type="ECO:0000256" key="1">
    <source>
        <dbReference type="ARBA" id="ARBA00004690"/>
    </source>
</evidence>
<dbReference type="PRINTS" id="PR00988">
    <property type="entry name" value="URIDINKINASE"/>
</dbReference>
<dbReference type="NCBIfam" id="NF004018">
    <property type="entry name" value="PRK05480.1"/>
    <property type="match status" value="1"/>
</dbReference>
<reference evidence="11" key="1">
    <citation type="submission" date="2020-05" db="EMBL/GenBank/DDBJ databases">
        <title>Phylogenomic resolution of chytrid fungi.</title>
        <authorList>
            <person name="Stajich J.E."/>
            <person name="Amses K."/>
            <person name="Simmons R."/>
            <person name="Seto K."/>
            <person name="Myers J."/>
            <person name="Bonds A."/>
            <person name="Quandt C.A."/>
            <person name="Barry K."/>
            <person name="Liu P."/>
            <person name="Grigoriev I."/>
            <person name="Longcore J.E."/>
            <person name="James T.Y."/>
        </authorList>
    </citation>
    <scope>NUCLEOTIDE SEQUENCE</scope>
    <source>
        <strain evidence="11">PLAUS21</strain>
    </source>
</reference>
<dbReference type="InterPro" id="IPR027417">
    <property type="entry name" value="P-loop_NTPase"/>
</dbReference>
<keyword evidence="6 8" id="KW-0418">Kinase</keyword>
<dbReference type="SUPFAM" id="SSF52540">
    <property type="entry name" value="P-loop containing nucleoside triphosphate hydrolases"/>
    <property type="match status" value="1"/>
</dbReference>
<dbReference type="GO" id="GO:0008655">
    <property type="term" value="P:pyrimidine-containing compound salvage"/>
    <property type="evidence" value="ECO:0007669"/>
    <property type="project" value="UniProtKB-ARBA"/>
</dbReference>
<dbReference type="SUPFAM" id="SSF53271">
    <property type="entry name" value="PRTase-like"/>
    <property type="match status" value="1"/>
</dbReference>
<dbReference type="FunFam" id="3.40.50.2020:FF:000010">
    <property type="entry name" value="Uridine-cytidine kinase"/>
    <property type="match status" value="1"/>
</dbReference>
<protein>
    <recommendedName>
        <fullName evidence="8">Uridine kinase</fullName>
        <ecNumber evidence="8">2.7.1.48</ecNumber>
    </recommendedName>
</protein>
<comment type="catalytic activity">
    <reaction evidence="8">
        <text>uridine + ATP = UMP + ADP + H(+)</text>
        <dbReference type="Rhea" id="RHEA:16825"/>
        <dbReference type="ChEBI" id="CHEBI:15378"/>
        <dbReference type="ChEBI" id="CHEBI:16704"/>
        <dbReference type="ChEBI" id="CHEBI:30616"/>
        <dbReference type="ChEBI" id="CHEBI:57865"/>
        <dbReference type="ChEBI" id="CHEBI:456216"/>
        <dbReference type="EC" id="2.7.1.48"/>
    </reaction>
</comment>
<evidence type="ECO:0000256" key="7">
    <source>
        <dbReference type="ARBA" id="ARBA00022840"/>
    </source>
</evidence>
<evidence type="ECO:0000313" key="11">
    <source>
        <dbReference type="EMBL" id="KAJ3258822.1"/>
    </source>
</evidence>
<accession>A0AAD5Y942</accession>
<evidence type="ECO:0000313" key="12">
    <source>
        <dbReference type="Proteomes" id="UP001210925"/>
    </source>
</evidence>
<comment type="catalytic activity">
    <reaction evidence="8">
        <text>cytidine + ATP = CMP + ADP + H(+)</text>
        <dbReference type="Rhea" id="RHEA:24674"/>
        <dbReference type="ChEBI" id="CHEBI:15378"/>
        <dbReference type="ChEBI" id="CHEBI:17562"/>
        <dbReference type="ChEBI" id="CHEBI:30616"/>
        <dbReference type="ChEBI" id="CHEBI:60377"/>
        <dbReference type="ChEBI" id="CHEBI:456216"/>
        <dbReference type="EC" id="2.7.1.48"/>
    </reaction>
</comment>
<feature type="domain" description="Phosphoribulokinase/uridine kinase" evidence="9">
    <location>
        <begin position="20"/>
        <end position="201"/>
    </location>
</feature>
<evidence type="ECO:0000259" key="9">
    <source>
        <dbReference type="Pfam" id="PF00485"/>
    </source>
</evidence>
<dbReference type="Gene3D" id="3.40.50.2020">
    <property type="match status" value="1"/>
</dbReference>
<dbReference type="NCBIfam" id="TIGR00235">
    <property type="entry name" value="udk"/>
    <property type="match status" value="1"/>
</dbReference>
<dbReference type="Pfam" id="PF14681">
    <property type="entry name" value="UPRTase"/>
    <property type="match status" value="1"/>
</dbReference>
<evidence type="ECO:0000256" key="8">
    <source>
        <dbReference type="RuleBase" id="RU003825"/>
    </source>
</evidence>
<evidence type="ECO:0000256" key="5">
    <source>
        <dbReference type="ARBA" id="ARBA00022741"/>
    </source>
</evidence>
<dbReference type="InterPro" id="IPR029057">
    <property type="entry name" value="PRTase-like"/>
</dbReference>
<dbReference type="Gene3D" id="3.40.50.300">
    <property type="entry name" value="P-loop containing nucleotide triphosphate hydrolases"/>
    <property type="match status" value="1"/>
</dbReference>
<feature type="domain" description="Phosphoribosyltransferase" evidence="10">
    <location>
        <begin position="243"/>
        <end position="444"/>
    </location>
</feature>
<keyword evidence="12" id="KW-1185">Reference proteome</keyword>
<comment type="similarity">
    <text evidence="3 8">Belongs to the uridine kinase family.</text>
</comment>
<evidence type="ECO:0000256" key="6">
    <source>
        <dbReference type="ARBA" id="ARBA00022777"/>
    </source>
</evidence>
<name>A0AAD5Y942_9FUNG</name>
<comment type="caution">
    <text evidence="11">The sequence shown here is derived from an EMBL/GenBank/DDBJ whole genome shotgun (WGS) entry which is preliminary data.</text>
</comment>
<evidence type="ECO:0000256" key="4">
    <source>
        <dbReference type="ARBA" id="ARBA00022679"/>
    </source>
</evidence>
<keyword evidence="4 8" id="KW-0808">Transferase</keyword>
<dbReference type="InterPro" id="IPR006083">
    <property type="entry name" value="PRK/URK"/>
</dbReference>
<dbReference type="EMBL" id="JADGKB010000023">
    <property type="protein sequence ID" value="KAJ3258822.1"/>
    <property type="molecule type" value="Genomic_DNA"/>
</dbReference>
<evidence type="ECO:0000256" key="2">
    <source>
        <dbReference type="ARBA" id="ARBA00004784"/>
    </source>
</evidence>
<dbReference type="AlphaFoldDB" id="A0AAD5Y942"/>
<comment type="pathway">
    <text evidence="1 8">Pyrimidine metabolism; UMP biosynthesis via salvage pathway; UMP from uridine: step 1/1.</text>
</comment>
<evidence type="ECO:0000256" key="3">
    <source>
        <dbReference type="ARBA" id="ARBA00005408"/>
    </source>
</evidence>
<dbReference type="EC" id="2.7.1.48" evidence="8"/>
<comment type="pathway">
    <text evidence="2 8">Pyrimidine metabolism; CTP biosynthesis via salvage pathway; CTP from cytidine: step 1/3.</text>
</comment>
<organism evidence="11 12">
    <name type="scientific">Boothiomyces macroporosus</name>
    <dbReference type="NCBI Taxonomy" id="261099"/>
    <lineage>
        <taxon>Eukaryota</taxon>
        <taxon>Fungi</taxon>
        <taxon>Fungi incertae sedis</taxon>
        <taxon>Chytridiomycota</taxon>
        <taxon>Chytridiomycota incertae sedis</taxon>
        <taxon>Chytridiomycetes</taxon>
        <taxon>Rhizophydiales</taxon>
        <taxon>Terramycetaceae</taxon>
        <taxon>Boothiomyces</taxon>
    </lineage>
</organism>
<dbReference type="Proteomes" id="UP001210925">
    <property type="component" value="Unassembled WGS sequence"/>
</dbReference>